<protein>
    <submittedName>
        <fullName evidence="2">Uncharacterized protein</fullName>
    </submittedName>
</protein>
<reference evidence="2 3" key="1">
    <citation type="submission" date="2021-06" db="EMBL/GenBank/DDBJ databases">
        <authorList>
            <person name="Palmer J.M."/>
        </authorList>
    </citation>
    <scope>NUCLEOTIDE SEQUENCE [LARGE SCALE GENOMIC DNA]</scope>
    <source>
        <strain evidence="3">if_2019</strain>
        <tissue evidence="2">Muscle</tissue>
    </source>
</reference>
<gene>
    <name evidence="2" type="ORF">ILYODFUR_021857</name>
</gene>
<feature type="compositionally biased region" description="Low complexity" evidence="1">
    <location>
        <begin position="1"/>
        <end position="15"/>
    </location>
</feature>
<feature type="region of interest" description="Disordered" evidence="1">
    <location>
        <begin position="1"/>
        <end position="93"/>
    </location>
</feature>
<keyword evidence="3" id="KW-1185">Reference proteome</keyword>
<evidence type="ECO:0000313" key="3">
    <source>
        <dbReference type="Proteomes" id="UP001482620"/>
    </source>
</evidence>
<sequence length="93" mass="10313">MTTAWTTGTTTDNPTSKGQKTGKVNTTKVRKQFSKTGSGETEVQRPSSTPNSKKARMGHSSQDLVQELIPRRKELQKLRRRTTNAGNIDSTYS</sequence>
<comment type="caution">
    <text evidence="2">The sequence shown here is derived from an EMBL/GenBank/DDBJ whole genome shotgun (WGS) entry which is preliminary data.</text>
</comment>
<dbReference type="EMBL" id="JAHRIQ010013954">
    <property type="protein sequence ID" value="MEQ2225858.1"/>
    <property type="molecule type" value="Genomic_DNA"/>
</dbReference>
<dbReference type="Proteomes" id="UP001482620">
    <property type="component" value="Unassembled WGS sequence"/>
</dbReference>
<evidence type="ECO:0000256" key="1">
    <source>
        <dbReference type="SAM" id="MobiDB-lite"/>
    </source>
</evidence>
<accession>A0ABV0SZ10</accession>
<feature type="compositionally biased region" description="Polar residues" evidence="1">
    <location>
        <begin position="16"/>
        <end position="27"/>
    </location>
</feature>
<name>A0ABV0SZ10_9TELE</name>
<organism evidence="2 3">
    <name type="scientific">Ilyodon furcidens</name>
    <name type="common">goldbreast splitfin</name>
    <dbReference type="NCBI Taxonomy" id="33524"/>
    <lineage>
        <taxon>Eukaryota</taxon>
        <taxon>Metazoa</taxon>
        <taxon>Chordata</taxon>
        <taxon>Craniata</taxon>
        <taxon>Vertebrata</taxon>
        <taxon>Euteleostomi</taxon>
        <taxon>Actinopterygii</taxon>
        <taxon>Neopterygii</taxon>
        <taxon>Teleostei</taxon>
        <taxon>Neoteleostei</taxon>
        <taxon>Acanthomorphata</taxon>
        <taxon>Ovalentaria</taxon>
        <taxon>Atherinomorphae</taxon>
        <taxon>Cyprinodontiformes</taxon>
        <taxon>Goodeidae</taxon>
        <taxon>Ilyodon</taxon>
    </lineage>
</organism>
<feature type="compositionally biased region" description="Polar residues" evidence="1">
    <location>
        <begin position="83"/>
        <end position="93"/>
    </location>
</feature>
<evidence type="ECO:0000313" key="2">
    <source>
        <dbReference type="EMBL" id="MEQ2225858.1"/>
    </source>
</evidence>
<feature type="compositionally biased region" description="Polar residues" evidence="1">
    <location>
        <begin position="34"/>
        <end position="52"/>
    </location>
</feature>
<proteinExistence type="predicted"/>